<evidence type="ECO:0000313" key="2">
    <source>
        <dbReference type="Proteomes" id="UP000022272"/>
    </source>
</evidence>
<evidence type="ECO:0000313" key="1">
    <source>
        <dbReference type="EMBL" id="EXZ41726.1"/>
    </source>
</evidence>
<reference evidence="1 2" key="1">
    <citation type="submission" date="2014-02" db="EMBL/GenBank/DDBJ databases">
        <authorList>
            <person name="Sears C."/>
            <person name="Carroll K."/>
            <person name="Sack B.R."/>
            <person name="Qadri F."/>
            <person name="Myers L.L."/>
            <person name="Chung G.-T."/>
            <person name="Escheverria P."/>
            <person name="Fraser C.M."/>
            <person name="Sadzewicz L."/>
            <person name="Shefchek K.A."/>
            <person name="Tallon L."/>
            <person name="Das S.P."/>
            <person name="Daugherty S."/>
            <person name="Mongodin E.F."/>
        </authorList>
    </citation>
    <scope>NUCLEOTIDE SEQUENCE [LARGE SCALE GENOMIC DNA]</scope>
    <source>
        <strain evidence="1 2">2-F-2 #4</strain>
    </source>
</reference>
<organism evidence="1 2">
    <name type="scientific">Bacteroides fragilis str. 2-F-2 #4</name>
    <dbReference type="NCBI Taxonomy" id="1339280"/>
    <lineage>
        <taxon>Bacteria</taxon>
        <taxon>Pseudomonadati</taxon>
        <taxon>Bacteroidota</taxon>
        <taxon>Bacteroidia</taxon>
        <taxon>Bacteroidales</taxon>
        <taxon>Bacteroidaceae</taxon>
        <taxon>Bacteroides</taxon>
    </lineage>
</organism>
<accession>A0A016BMH0</accession>
<dbReference type="EMBL" id="JGDM01000190">
    <property type="protein sequence ID" value="EXZ41726.1"/>
    <property type="molecule type" value="Genomic_DNA"/>
</dbReference>
<dbReference type="PATRIC" id="fig|1339280.3.peg.4895"/>
<dbReference type="Proteomes" id="UP000022272">
    <property type="component" value="Unassembled WGS sequence"/>
</dbReference>
<evidence type="ECO:0008006" key="3">
    <source>
        <dbReference type="Google" id="ProtNLM"/>
    </source>
</evidence>
<comment type="caution">
    <text evidence="1">The sequence shown here is derived from an EMBL/GenBank/DDBJ whole genome shotgun (WGS) entry which is preliminary data.</text>
</comment>
<proteinExistence type="predicted"/>
<name>A0A016BMH0_BACFG</name>
<dbReference type="RefSeq" id="WP_008669236.1">
    <property type="nucleotide sequence ID" value="NZ_JGDM01000190.1"/>
</dbReference>
<gene>
    <name evidence="1" type="ORF">M076_5161</name>
</gene>
<dbReference type="AlphaFoldDB" id="A0A016BMH0"/>
<protein>
    <recommendedName>
        <fullName evidence="3">Type VI secretion system baseplate subunit TssK</fullName>
    </recommendedName>
</protein>
<sequence>MKTLTYLPVNWVNGLKLTSKHFFANQYSQTEALNREAGRSLTSYNYGLGEVLEGIGDNLEIEISGDTMSTLCVRLKSCNAITKGGLPIVYYDGLYGDEKPSATISESGLQAEDSEYMVLISVDPYHLIPVGEPDPEEVPLHHPYVLPSIKLHIVPKNQVNKSFYSQNFLLVAEVCRQGNTYKINHQYIPPVQHSACHDGIKTFISQLARTLQSIKEDVKLIYSRNVADKRRDTLANNTFELCKAFSAFYNSRIFFIEQIALEQPPIYLVQAVNELANGLNSALQSLSETEREQLLQYFYEWTNVTPSEFITKIESVTKLMYDHTNINQSLQTAGALVTLLSNMFHKMSELEYIGMVRENIIVGDESHETIEAQKKRSWSFIG</sequence>